<dbReference type="EMBL" id="JANFZH010000001">
    <property type="protein sequence ID" value="MCQ4838452.1"/>
    <property type="molecule type" value="Genomic_DNA"/>
</dbReference>
<sequence length="127" mass="14389">MEIKEFVLGLQHIGLPAKSIEETIRFYGELGFEVAWQTENGKCAFLKLQNIVIETYEVGEHAAQCYGAIDHIAIDVSDVDRVYALAQEKGYPVVSNGLETLPFWENGVKFFTIEGPNKEKVEFNQYL</sequence>
<dbReference type="RefSeq" id="WP_066863454.1">
    <property type="nucleotide sequence ID" value="NZ_CABKVV010000013.1"/>
</dbReference>
<comment type="caution">
    <text evidence="2">The sequence shown here is derived from an EMBL/GenBank/DDBJ whole genome shotgun (WGS) entry which is preliminary data.</text>
</comment>
<dbReference type="InterPro" id="IPR029068">
    <property type="entry name" value="Glyas_Bleomycin-R_OHBP_Dase"/>
</dbReference>
<dbReference type="Pfam" id="PF00903">
    <property type="entry name" value="Glyoxalase"/>
    <property type="match status" value="1"/>
</dbReference>
<protein>
    <submittedName>
        <fullName evidence="2">VOC family protein</fullName>
    </submittedName>
</protein>
<dbReference type="SUPFAM" id="SSF54593">
    <property type="entry name" value="Glyoxalase/Bleomycin resistance protein/Dihydroxybiphenyl dioxygenase"/>
    <property type="match status" value="1"/>
</dbReference>
<gene>
    <name evidence="2" type="ORF">NE695_00815</name>
</gene>
<accession>A0ABT1RUV4</accession>
<organism evidence="2 3">
    <name type="scientific">Neglectibacter timonensis</name>
    <dbReference type="NCBI Taxonomy" id="1776382"/>
    <lineage>
        <taxon>Bacteria</taxon>
        <taxon>Bacillati</taxon>
        <taxon>Bacillota</taxon>
        <taxon>Clostridia</taxon>
        <taxon>Eubacteriales</taxon>
        <taxon>Oscillospiraceae</taxon>
        <taxon>Neglectibacter</taxon>
    </lineage>
</organism>
<dbReference type="InterPro" id="IPR004360">
    <property type="entry name" value="Glyas_Fos-R_dOase_dom"/>
</dbReference>
<dbReference type="PROSITE" id="PS51819">
    <property type="entry name" value="VOC"/>
    <property type="match status" value="1"/>
</dbReference>
<keyword evidence="3" id="KW-1185">Reference proteome</keyword>
<dbReference type="Proteomes" id="UP001524473">
    <property type="component" value="Unassembled WGS sequence"/>
</dbReference>
<name>A0ABT1RUV4_9FIRM</name>
<evidence type="ECO:0000259" key="1">
    <source>
        <dbReference type="PROSITE" id="PS51819"/>
    </source>
</evidence>
<dbReference type="CDD" id="cd06587">
    <property type="entry name" value="VOC"/>
    <property type="match status" value="1"/>
</dbReference>
<dbReference type="InterPro" id="IPR037523">
    <property type="entry name" value="VOC_core"/>
</dbReference>
<feature type="domain" description="VOC" evidence="1">
    <location>
        <begin position="9"/>
        <end position="126"/>
    </location>
</feature>
<reference evidence="2 3" key="1">
    <citation type="submission" date="2022-06" db="EMBL/GenBank/DDBJ databases">
        <title>Isolation of gut microbiota from human fecal samples.</title>
        <authorList>
            <person name="Pamer E.G."/>
            <person name="Barat B."/>
            <person name="Waligurski E."/>
            <person name="Medina S."/>
            <person name="Paddock L."/>
            <person name="Mostad J."/>
        </authorList>
    </citation>
    <scope>NUCLEOTIDE SEQUENCE [LARGE SCALE GENOMIC DNA]</scope>
    <source>
        <strain evidence="2 3">DFI.9.73</strain>
    </source>
</reference>
<dbReference type="GeneID" id="90532262"/>
<dbReference type="Gene3D" id="3.10.180.10">
    <property type="entry name" value="2,3-Dihydroxybiphenyl 1,2-Dioxygenase, domain 1"/>
    <property type="match status" value="1"/>
</dbReference>
<evidence type="ECO:0000313" key="3">
    <source>
        <dbReference type="Proteomes" id="UP001524473"/>
    </source>
</evidence>
<evidence type="ECO:0000313" key="2">
    <source>
        <dbReference type="EMBL" id="MCQ4838452.1"/>
    </source>
</evidence>
<proteinExistence type="predicted"/>